<keyword evidence="2" id="KW-1185">Reference proteome</keyword>
<dbReference type="EMBL" id="BLLF01003364">
    <property type="protein sequence ID" value="GFH27143.1"/>
    <property type="molecule type" value="Genomic_DNA"/>
</dbReference>
<reference evidence="1 2" key="1">
    <citation type="submission" date="2020-02" db="EMBL/GenBank/DDBJ databases">
        <title>Draft genome sequence of Haematococcus lacustris strain NIES-144.</title>
        <authorList>
            <person name="Morimoto D."/>
            <person name="Nakagawa S."/>
            <person name="Yoshida T."/>
            <person name="Sawayama S."/>
        </authorList>
    </citation>
    <scope>NUCLEOTIDE SEQUENCE [LARGE SCALE GENOMIC DNA]</scope>
    <source>
        <strain evidence="1 2">NIES-144</strain>
    </source>
</reference>
<gene>
    <name evidence="1" type="ORF">HaLaN_25417</name>
</gene>
<accession>A0A699ZWS5</accession>
<evidence type="ECO:0000313" key="1">
    <source>
        <dbReference type="EMBL" id="GFH27143.1"/>
    </source>
</evidence>
<proteinExistence type="predicted"/>
<dbReference type="Proteomes" id="UP000485058">
    <property type="component" value="Unassembled WGS sequence"/>
</dbReference>
<sequence>MKSAELTLASASGAFDSPRYPNVAQTKVAVVGRTIRNAMGVPVSQMLKEAVRQFPAGRVVMIDEFCTSRISSAYSHPSEALPGQPPESFRWLRPVYSEAKRSQVRGLMCSTSNNIRFYDRDVSAALNIRRCAVGPGPRPTELPCCASGGASGGDSQLQQYNPRKLDTKPLTKGMCRTRLCGLSWDLVCHRVDLVRQKQLKATPYRLALGNIPSGEAYIKVADGPTSAWPQYHLFLNAAESA</sequence>
<name>A0A699ZWS5_HAELA</name>
<protein>
    <submittedName>
        <fullName evidence="1">Uncharacterized protein</fullName>
    </submittedName>
</protein>
<organism evidence="1 2">
    <name type="scientific">Haematococcus lacustris</name>
    <name type="common">Green alga</name>
    <name type="synonym">Haematococcus pluvialis</name>
    <dbReference type="NCBI Taxonomy" id="44745"/>
    <lineage>
        <taxon>Eukaryota</taxon>
        <taxon>Viridiplantae</taxon>
        <taxon>Chlorophyta</taxon>
        <taxon>core chlorophytes</taxon>
        <taxon>Chlorophyceae</taxon>
        <taxon>CS clade</taxon>
        <taxon>Chlamydomonadales</taxon>
        <taxon>Haematococcaceae</taxon>
        <taxon>Haematococcus</taxon>
    </lineage>
</organism>
<comment type="caution">
    <text evidence="1">The sequence shown here is derived from an EMBL/GenBank/DDBJ whole genome shotgun (WGS) entry which is preliminary data.</text>
</comment>
<evidence type="ECO:0000313" key="2">
    <source>
        <dbReference type="Proteomes" id="UP000485058"/>
    </source>
</evidence>
<dbReference type="AlphaFoldDB" id="A0A699ZWS5"/>